<evidence type="ECO:0000313" key="3">
    <source>
        <dbReference type="Proteomes" id="UP000623608"/>
    </source>
</evidence>
<dbReference type="Proteomes" id="UP000623608">
    <property type="component" value="Unassembled WGS sequence"/>
</dbReference>
<reference evidence="2" key="1">
    <citation type="submission" date="2021-01" db="EMBL/GenBank/DDBJ databases">
        <title>Whole genome shotgun sequence of Actinoplanes tereljensis NBRC 105297.</title>
        <authorList>
            <person name="Komaki H."/>
            <person name="Tamura T."/>
        </authorList>
    </citation>
    <scope>NUCLEOTIDE SEQUENCE</scope>
    <source>
        <strain evidence="2">NBRC 105297</strain>
    </source>
</reference>
<proteinExistence type="predicted"/>
<name>A0A919NKT5_9ACTN</name>
<sequence length="119" mass="12546">MRESGVPDFPDPVRNGNGIEVSVPKGTDKAALTKAEEACRDKLPQGEADDQGGGVDSAKLADWTKCMRAQLPNFPDPTVSGNTITITLKGTGIKGEYEKARKSCESHAPGGSMRTVDGQ</sequence>
<dbReference type="AlphaFoldDB" id="A0A919NKT5"/>
<keyword evidence="3" id="KW-1185">Reference proteome</keyword>
<organism evidence="2 3">
    <name type="scientific">Paractinoplanes tereljensis</name>
    <dbReference type="NCBI Taxonomy" id="571912"/>
    <lineage>
        <taxon>Bacteria</taxon>
        <taxon>Bacillati</taxon>
        <taxon>Actinomycetota</taxon>
        <taxon>Actinomycetes</taxon>
        <taxon>Micromonosporales</taxon>
        <taxon>Micromonosporaceae</taxon>
        <taxon>Paractinoplanes</taxon>
    </lineage>
</organism>
<protein>
    <submittedName>
        <fullName evidence="2">Uncharacterized protein</fullName>
    </submittedName>
</protein>
<comment type="caution">
    <text evidence="2">The sequence shown here is derived from an EMBL/GenBank/DDBJ whole genome shotgun (WGS) entry which is preliminary data.</text>
</comment>
<feature type="compositionally biased region" description="Basic and acidic residues" evidence="1">
    <location>
        <begin position="34"/>
        <end position="44"/>
    </location>
</feature>
<dbReference type="EMBL" id="BOMY01000022">
    <property type="protein sequence ID" value="GIF20333.1"/>
    <property type="molecule type" value="Genomic_DNA"/>
</dbReference>
<gene>
    <name evidence="2" type="ORF">Ate02nite_30630</name>
</gene>
<evidence type="ECO:0000256" key="1">
    <source>
        <dbReference type="SAM" id="MobiDB-lite"/>
    </source>
</evidence>
<feature type="region of interest" description="Disordered" evidence="1">
    <location>
        <begin position="1"/>
        <end position="56"/>
    </location>
</feature>
<evidence type="ECO:0000313" key="2">
    <source>
        <dbReference type="EMBL" id="GIF20333.1"/>
    </source>
</evidence>
<feature type="region of interest" description="Disordered" evidence="1">
    <location>
        <begin position="99"/>
        <end position="119"/>
    </location>
</feature>
<accession>A0A919NKT5</accession>